<evidence type="ECO:0000313" key="4">
    <source>
        <dbReference type="Proteomes" id="UP000469734"/>
    </source>
</evidence>
<dbReference type="InterPro" id="IPR052043">
    <property type="entry name" value="PolySaccharide_Degr_Enz"/>
</dbReference>
<dbReference type="EMBL" id="WWCR01000002">
    <property type="protein sequence ID" value="MYM71350.1"/>
    <property type="molecule type" value="Genomic_DNA"/>
</dbReference>
<dbReference type="Gene3D" id="1.50.10.10">
    <property type="match status" value="1"/>
</dbReference>
<dbReference type="Proteomes" id="UP000469734">
    <property type="component" value="Unassembled WGS sequence"/>
</dbReference>
<organism evidence="3 4">
    <name type="scientific">Duganella margarita</name>
    <dbReference type="NCBI Taxonomy" id="2692170"/>
    <lineage>
        <taxon>Bacteria</taxon>
        <taxon>Pseudomonadati</taxon>
        <taxon>Pseudomonadota</taxon>
        <taxon>Betaproteobacteria</taxon>
        <taxon>Burkholderiales</taxon>
        <taxon>Oxalobacteraceae</taxon>
        <taxon>Telluria group</taxon>
        <taxon>Duganella</taxon>
    </lineage>
</organism>
<evidence type="ECO:0000313" key="3">
    <source>
        <dbReference type="EMBL" id="MYM71350.1"/>
    </source>
</evidence>
<gene>
    <name evidence="3" type="ORF">GTP56_03965</name>
</gene>
<feature type="chain" id="PRO_5031540548" evidence="2">
    <location>
        <begin position="26"/>
        <end position="733"/>
    </location>
</feature>
<dbReference type="GO" id="GO:0016787">
    <property type="term" value="F:hydrolase activity"/>
    <property type="evidence" value="ECO:0007669"/>
    <property type="project" value="UniProtKB-KW"/>
</dbReference>
<dbReference type="SUPFAM" id="SSF48208">
    <property type="entry name" value="Six-hairpin glycosidases"/>
    <property type="match status" value="1"/>
</dbReference>
<dbReference type="PANTHER" id="PTHR33886">
    <property type="entry name" value="UNSATURATED RHAMNOGALACTURONAN HYDROLASE (EUROFUNG)"/>
    <property type="match status" value="1"/>
</dbReference>
<dbReference type="InterPro" id="IPR032342">
    <property type="entry name" value="DUF4861"/>
</dbReference>
<dbReference type="InterPro" id="IPR012341">
    <property type="entry name" value="6hp_glycosidase-like_sf"/>
</dbReference>
<dbReference type="GO" id="GO:0005975">
    <property type="term" value="P:carbohydrate metabolic process"/>
    <property type="evidence" value="ECO:0007669"/>
    <property type="project" value="InterPro"/>
</dbReference>
<accession>A0A7X4KFG9</accession>
<proteinExistence type="predicted"/>
<name>A0A7X4KFG9_9BURK</name>
<dbReference type="Pfam" id="PF07470">
    <property type="entry name" value="Glyco_hydro_88"/>
    <property type="match status" value="1"/>
</dbReference>
<dbReference type="InterPro" id="IPR010905">
    <property type="entry name" value="Glyco_hydro_88"/>
</dbReference>
<dbReference type="PANTHER" id="PTHR33886:SF8">
    <property type="entry name" value="UNSATURATED RHAMNOGALACTURONAN HYDROLASE (EUROFUNG)"/>
    <property type="match status" value="1"/>
</dbReference>
<dbReference type="InterPro" id="IPR008928">
    <property type="entry name" value="6-hairpin_glycosidase_sf"/>
</dbReference>
<dbReference type="AlphaFoldDB" id="A0A7X4KFG9"/>
<reference evidence="3 4" key="1">
    <citation type="submission" date="2019-12" db="EMBL/GenBank/DDBJ databases">
        <title>Novel species isolated from a subtropical stream in China.</title>
        <authorList>
            <person name="Lu H."/>
        </authorList>
    </citation>
    <scope>NUCLEOTIDE SEQUENCE [LARGE SCALE GENOMIC DNA]</scope>
    <source>
        <strain evidence="3 4">FT134W</strain>
    </source>
</reference>
<feature type="signal peptide" evidence="2">
    <location>
        <begin position="1"/>
        <end position="25"/>
    </location>
</feature>
<dbReference type="RefSeq" id="WP_161049081.1">
    <property type="nucleotide sequence ID" value="NZ_WWCR01000002.1"/>
</dbReference>
<evidence type="ECO:0000256" key="1">
    <source>
        <dbReference type="ARBA" id="ARBA00022801"/>
    </source>
</evidence>
<keyword evidence="1" id="KW-0378">Hydrolase</keyword>
<dbReference type="Pfam" id="PF16153">
    <property type="entry name" value="DUF4861"/>
    <property type="match status" value="1"/>
</dbReference>
<comment type="caution">
    <text evidence="3">The sequence shown here is derived from an EMBL/GenBank/DDBJ whole genome shotgun (WGS) entry which is preliminary data.</text>
</comment>
<evidence type="ECO:0000256" key="2">
    <source>
        <dbReference type="SAM" id="SignalP"/>
    </source>
</evidence>
<protein>
    <submittedName>
        <fullName evidence="3">DUF4861 domain-containing protein</fullName>
    </submittedName>
</protein>
<keyword evidence="2" id="KW-0732">Signal</keyword>
<sequence length="733" mass="80549">MTSPHLRIAVLAAVAAMCYTVPAIAAMAADMPAVQAAAPSAAINPKAVLSTMERVADWQLANPSKHRPDDWTQAVGYNGIMALANISGSSKYRDAMIAMGEKNNWNLGPNHYHADDHIVGQTYAELYLQTHDPKMIAPMRASFDDILANRRSGTLEFTVKGNQDRWSWCDALYMAPPAWLRLWAITGDQRYLDFAISDWWVTSDYLYDKEEHLYFRDSNYFDKREANGKKVYWGRGNGWVMGGLVRVLQYLPENHPERARFVQQYKDMAAKLLTLQQPDGLWRASLLDPATYPMKESSGSALYAYAFAWGVNQGLLDAKAYKPAVQKAWTALVANVQADGKLTHVQPIGLAPKVFDDNLTEVYGVGGFLLAGSEVYRMAVLEHTKPQTVSVANPTSGVRGDELAEATIGKGISKPVVMDAATSAIVSSQVIGKQIVFPVNLAAGETRRYLVLPADHLAAVPPADVKTHARFVPERLDDFAWESDRTAHRVYGPAIINDPKEHLISSGVDVWVKKVRTPVVDKWYKRGEYHHDVGEGLDFYDVGQSRGCGGTTILANGKPHNSSNFKTWKVLADGPLRAIFELAYGDWDAGNGRKVSEVKRYSIDAGSNMTRVETRFKASGKGPLTVGVGMVQRDGDGHYVNGASDNWAAYWQPPHGDDGNIGCGVVLPAGASGYELIDKQQFTLGTAQPGQPFVYYFGAGWSKSGDFADAAAWDAYVRNYAQKLKAPLKVSTQ</sequence>